<accession>A0A8H5ZXD3</accession>
<feature type="domain" description="Tryptophan synthase beta chain-like PALP" evidence="1">
    <location>
        <begin position="28"/>
        <end position="200"/>
    </location>
</feature>
<gene>
    <name evidence="2" type="ORF">ETB97_004925</name>
</gene>
<proteinExistence type="predicted"/>
<comment type="caution">
    <text evidence="2">The sequence shown here is derived from an EMBL/GenBank/DDBJ whole genome shotgun (WGS) entry which is preliminary data.</text>
</comment>
<evidence type="ECO:0000259" key="1">
    <source>
        <dbReference type="Pfam" id="PF00291"/>
    </source>
</evidence>
<evidence type="ECO:0000313" key="2">
    <source>
        <dbReference type="EMBL" id="KAF5858056.1"/>
    </source>
</evidence>
<dbReference type="InterPro" id="IPR036052">
    <property type="entry name" value="TrpB-like_PALP_sf"/>
</dbReference>
<dbReference type="Proteomes" id="UP000541154">
    <property type="component" value="Unassembled WGS sequence"/>
</dbReference>
<dbReference type="Pfam" id="PF00291">
    <property type="entry name" value="PALP"/>
    <property type="match status" value="1"/>
</dbReference>
<keyword evidence="3" id="KW-1185">Reference proteome</keyword>
<dbReference type="EMBL" id="SPNV01000223">
    <property type="protein sequence ID" value="KAF5858056.1"/>
    <property type="molecule type" value="Genomic_DNA"/>
</dbReference>
<protein>
    <recommendedName>
        <fullName evidence="1">Tryptophan synthase beta chain-like PALP domain-containing protein</fullName>
    </recommendedName>
</protein>
<dbReference type="PANTHER" id="PTHR10314">
    <property type="entry name" value="CYSTATHIONINE BETA-SYNTHASE"/>
    <property type="match status" value="1"/>
</dbReference>
<organism evidence="2 3">
    <name type="scientific">Petromyces alliaceus</name>
    <name type="common">Aspergillus alliaceus</name>
    <dbReference type="NCBI Taxonomy" id="209559"/>
    <lineage>
        <taxon>Eukaryota</taxon>
        <taxon>Fungi</taxon>
        <taxon>Dikarya</taxon>
        <taxon>Ascomycota</taxon>
        <taxon>Pezizomycotina</taxon>
        <taxon>Eurotiomycetes</taxon>
        <taxon>Eurotiomycetidae</taxon>
        <taxon>Eurotiales</taxon>
        <taxon>Aspergillaceae</taxon>
        <taxon>Aspergillus</taxon>
        <taxon>Aspergillus subgen. Circumdati</taxon>
    </lineage>
</organism>
<name>A0A8H5ZXD3_PETAA</name>
<dbReference type="InterPro" id="IPR001926">
    <property type="entry name" value="TrpB-like_PALP"/>
</dbReference>
<evidence type="ECO:0000313" key="3">
    <source>
        <dbReference type="Proteomes" id="UP000541154"/>
    </source>
</evidence>
<sequence length="203" mass="22377">MANRNTMNVYKGQDSMKKYFDPDFQPPLPLVEIPDVLNPFRADGVRIYAKMMTGLPCQNVKALPALNMLQNAGSSALKTIVEPSSGSTVTSLSMIARVLYGNTDVYAYVSNKTDGSRLRTLQFFGLKVVLYGGPAQPEISDSRGQVYKLKKMAEESEDTYNPGQYGNLHNPESHMRWTGPQLLMQLPEINIFCTGMGSAGQSP</sequence>
<dbReference type="AlphaFoldDB" id="A0A8H5ZXD3"/>
<dbReference type="SUPFAM" id="SSF53686">
    <property type="entry name" value="Tryptophan synthase beta subunit-like PLP-dependent enzymes"/>
    <property type="match status" value="1"/>
</dbReference>
<reference evidence="2 3" key="1">
    <citation type="submission" date="2019-04" db="EMBL/GenBank/DDBJ databases">
        <title>Aspergillus burnettii sp. nov., novel species from soil in southeast Queensland.</title>
        <authorList>
            <person name="Gilchrist C.L.M."/>
            <person name="Pitt J.I."/>
            <person name="Lange L."/>
            <person name="Lacey H.J."/>
            <person name="Vuong D."/>
            <person name="Midgley D.J."/>
            <person name="Greenfield P."/>
            <person name="Bradbury M."/>
            <person name="Lacey E."/>
            <person name="Busk P.K."/>
            <person name="Pilgaard B."/>
            <person name="Chooi Y.H."/>
            <person name="Piggott A.M."/>
        </authorList>
    </citation>
    <scope>NUCLEOTIDE SEQUENCE [LARGE SCALE GENOMIC DNA]</scope>
    <source>
        <strain evidence="2 3">FRR 5400</strain>
    </source>
</reference>
<dbReference type="Gene3D" id="3.40.50.1100">
    <property type="match status" value="2"/>
</dbReference>
<dbReference type="InterPro" id="IPR050214">
    <property type="entry name" value="Cys_Synth/Cystath_Beta-Synth"/>
</dbReference>